<feature type="transmembrane region" description="Helical" evidence="5">
    <location>
        <begin position="367"/>
        <end position="386"/>
    </location>
</feature>
<dbReference type="InterPro" id="IPR003599">
    <property type="entry name" value="Ig_sub"/>
</dbReference>
<dbReference type="EMBL" id="JAIFTH010000463">
    <property type="protein sequence ID" value="KAG9509461.1"/>
    <property type="molecule type" value="Genomic_DNA"/>
</dbReference>
<dbReference type="InterPro" id="IPR013783">
    <property type="entry name" value="Ig-like_fold"/>
</dbReference>
<dbReference type="InterPro" id="IPR007110">
    <property type="entry name" value="Ig-like_dom"/>
</dbReference>
<evidence type="ECO:0000313" key="8">
    <source>
        <dbReference type="Proteomes" id="UP000825002"/>
    </source>
</evidence>
<dbReference type="PANTHER" id="PTHR12231:SF220">
    <property type="entry name" value="LACHESIN"/>
    <property type="match status" value="1"/>
</dbReference>
<dbReference type="InterPro" id="IPR013098">
    <property type="entry name" value="Ig_I-set"/>
</dbReference>
<dbReference type="Pfam" id="PF07686">
    <property type="entry name" value="V-set"/>
    <property type="match status" value="1"/>
</dbReference>
<dbReference type="SMART" id="SM00408">
    <property type="entry name" value="IGc2"/>
    <property type="match status" value="3"/>
</dbReference>
<keyword evidence="4" id="KW-0393">Immunoglobulin domain</keyword>
<dbReference type="SUPFAM" id="SSF48726">
    <property type="entry name" value="Immunoglobulin"/>
    <property type="match status" value="3"/>
</dbReference>
<keyword evidence="3" id="KW-1015">Disulfide bond</keyword>
<keyword evidence="5" id="KW-0472">Membrane</keyword>
<keyword evidence="5" id="KW-0812">Transmembrane</keyword>
<evidence type="ECO:0000259" key="6">
    <source>
        <dbReference type="PROSITE" id="PS50835"/>
    </source>
</evidence>
<evidence type="ECO:0000313" key="7">
    <source>
        <dbReference type="EMBL" id="KAG9509461.1"/>
    </source>
</evidence>
<accession>A0ABQ7S7S4</accession>
<gene>
    <name evidence="7" type="primary">LAC</name>
    <name evidence="7" type="ORF">GZH46_02017</name>
</gene>
<comment type="caution">
    <text evidence="7">The sequence shown here is derived from an EMBL/GenBank/DDBJ whole genome shotgun (WGS) entry which is preliminary data.</text>
</comment>
<dbReference type="PANTHER" id="PTHR12231">
    <property type="entry name" value="CTX-RELATED TYPE I TRANSMEMBRANE PROTEIN"/>
    <property type="match status" value="1"/>
</dbReference>
<evidence type="ECO:0000256" key="2">
    <source>
        <dbReference type="ARBA" id="ARBA00022737"/>
    </source>
</evidence>
<feature type="non-terminal residue" evidence="7">
    <location>
        <position position="1"/>
    </location>
</feature>
<dbReference type="Gene3D" id="2.60.40.10">
    <property type="entry name" value="Immunoglobulins"/>
    <property type="match status" value="3"/>
</dbReference>
<dbReference type="PROSITE" id="PS50835">
    <property type="entry name" value="IG_LIKE"/>
    <property type="match status" value="3"/>
</dbReference>
<evidence type="ECO:0000256" key="3">
    <source>
        <dbReference type="ARBA" id="ARBA00023157"/>
    </source>
</evidence>
<keyword evidence="5" id="KW-1133">Transmembrane helix</keyword>
<dbReference type="InterPro" id="IPR003598">
    <property type="entry name" value="Ig_sub2"/>
</dbReference>
<organism evidence="7 8">
    <name type="scientific">Fragariocoptes setiger</name>
    <dbReference type="NCBI Taxonomy" id="1670756"/>
    <lineage>
        <taxon>Eukaryota</taxon>
        <taxon>Metazoa</taxon>
        <taxon>Ecdysozoa</taxon>
        <taxon>Arthropoda</taxon>
        <taxon>Chelicerata</taxon>
        <taxon>Arachnida</taxon>
        <taxon>Acari</taxon>
        <taxon>Acariformes</taxon>
        <taxon>Trombidiformes</taxon>
        <taxon>Prostigmata</taxon>
        <taxon>Eupodina</taxon>
        <taxon>Eriophyoidea</taxon>
        <taxon>Phytoptidae</taxon>
        <taxon>Fragariocoptes</taxon>
    </lineage>
</organism>
<proteinExistence type="predicted"/>
<sequence length="394" mass="43474">MHDTAREAKTITISRYLTHGIPLINVYYCIVFAVAQLLCHCNAQLNPNIQYITPGVIVDLGDTIDLSCSIQYAGNFPIIWAKLNNDNPPLFISRGSSLTVPDNRYSIRHDDSSSTYTLQVSKIQDTDSGIYQCQVVTSATSRLTSDTFISVRIPPLISDNSTRSIKVTAGETISLSCHASGYPTPKISWRRENGESLPTGGVVSKGNTVTIYNATKDDRGIYYCIADNGVGKGARRSVGVEIEFAPQVFINKLRYRQALGYPLELHCSVEAVPFQDVFWLKDGYQVANELFYQISLSHGEDFTQTTLRIKKLGKQDLGTYVCKSINRLGSDQKSMTVELTNEPVCPPACPRGEYLSLSSHGTSIETISYIGILCVTILNVSMLHLCSGKKITRT</sequence>
<dbReference type="InterPro" id="IPR036179">
    <property type="entry name" value="Ig-like_dom_sf"/>
</dbReference>
<protein>
    <submittedName>
        <fullName evidence="7">Lachesin</fullName>
    </submittedName>
</protein>
<evidence type="ECO:0000256" key="1">
    <source>
        <dbReference type="ARBA" id="ARBA00022729"/>
    </source>
</evidence>
<keyword evidence="8" id="KW-1185">Reference proteome</keyword>
<reference evidence="7 8" key="1">
    <citation type="submission" date="2020-10" db="EMBL/GenBank/DDBJ databases">
        <authorList>
            <person name="Klimov P.B."/>
            <person name="Dyachkov S.M."/>
            <person name="Chetverikov P.E."/>
        </authorList>
    </citation>
    <scope>NUCLEOTIDE SEQUENCE [LARGE SCALE GENOMIC DNA]</scope>
    <source>
        <strain evidence="7">BMOC 18-1129-001#AD2665</strain>
        <tissue evidence="7">Entire mites</tissue>
    </source>
</reference>
<keyword evidence="2" id="KW-0677">Repeat</keyword>
<feature type="domain" description="Ig-like" evidence="6">
    <location>
        <begin position="47"/>
        <end position="150"/>
    </location>
</feature>
<dbReference type="InterPro" id="IPR013106">
    <property type="entry name" value="Ig_V-set"/>
</dbReference>
<dbReference type="Pfam" id="PF07679">
    <property type="entry name" value="I-set"/>
    <property type="match status" value="1"/>
</dbReference>
<dbReference type="SMART" id="SM00406">
    <property type="entry name" value="IGv"/>
    <property type="match status" value="3"/>
</dbReference>
<feature type="transmembrane region" description="Helical" evidence="5">
    <location>
        <begin position="16"/>
        <end position="38"/>
    </location>
</feature>
<feature type="domain" description="Ig-like" evidence="6">
    <location>
        <begin position="155"/>
        <end position="241"/>
    </location>
</feature>
<feature type="domain" description="Ig-like" evidence="6">
    <location>
        <begin position="246"/>
        <end position="340"/>
    </location>
</feature>
<dbReference type="Proteomes" id="UP000825002">
    <property type="component" value="Unassembled WGS sequence"/>
</dbReference>
<keyword evidence="1" id="KW-0732">Signal</keyword>
<dbReference type="SMART" id="SM00409">
    <property type="entry name" value="IG"/>
    <property type="match status" value="3"/>
</dbReference>
<dbReference type="InterPro" id="IPR051170">
    <property type="entry name" value="Neural/epithelial_adhesion"/>
</dbReference>
<evidence type="ECO:0000256" key="4">
    <source>
        <dbReference type="ARBA" id="ARBA00023319"/>
    </source>
</evidence>
<dbReference type="Pfam" id="PF13927">
    <property type="entry name" value="Ig_3"/>
    <property type="match status" value="1"/>
</dbReference>
<name>A0ABQ7S7S4_9ACAR</name>
<evidence type="ECO:0000256" key="5">
    <source>
        <dbReference type="SAM" id="Phobius"/>
    </source>
</evidence>